<evidence type="ECO:0000256" key="5">
    <source>
        <dbReference type="ARBA" id="ARBA00038359"/>
    </source>
</evidence>
<feature type="non-terminal residue" evidence="7">
    <location>
        <position position="199"/>
    </location>
</feature>
<keyword evidence="4" id="KW-0472">Membrane</keyword>
<comment type="similarity">
    <text evidence="5">Belongs to the SAT4 family.</text>
</comment>
<organism evidence="7 8">
    <name type="scientific">Fusarium oxysporum f. sp. cubense</name>
    <dbReference type="NCBI Taxonomy" id="61366"/>
    <lineage>
        <taxon>Eukaryota</taxon>
        <taxon>Fungi</taxon>
        <taxon>Dikarya</taxon>
        <taxon>Ascomycota</taxon>
        <taxon>Pezizomycotina</taxon>
        <taxon>Sordariomycetes</taxon>
        <taxon>Hypocreomycetidae</taxon>
        <taxon>Hypocreales</taxon>
        <taxon>Nectriaceae</taxon>
        <taxon>Fusarium</taxon>
        <taxon>Fusarium oxysporum species complex</taxon>
    </lineage>
</organism>
<proteinExistence type="inferred from homology"/>
<protein>
    <recommendedName>
        <fullName evidence="6">Rhodopsin domain-containing protein</fullName>
    </recommendedName>
</protein>
<gene>
    <name evidence="7" type="ORF">FocTR4_00016936</name>
</gene>
<dbReference type="AlphaFoldDB" id="A0A5C6SH67"/>
<evidence type="ECO:0000259" key="6">
    <source>
        <dbReference type="Pfam" id="PF20684"/>
    </source>
</evidence>
<dbReference type="InterPro" id="IPR052337">
    <property type="entry name" value="SAT4-like"/>
</dbReference>
<evidence type="ECO:0000313" key="7">
    <source>
        <dbReference type="EMBL" id="TXB97806.1"/>
    </source>
</evidence>
<evidence type="ECO:0000256" key="2">
    <source>
        <dbReference type="ARBA" id="ARBA00022692"/>
    </source>
</evidence>
<dbReference type="GO" id="GO:0016020">
    <property type="term" value="C:membrane"/>
    <property type="evidence" value="ECO:0007669"/>
    <property type="project" value="UniProtKB-SubCell"/>
</dbReference>
<evidence type="ECO:0000313" key="8">
    <source>
        <dbReference type="Proteomes" id="UP000321331"/>
    </source>
</evidence>
<dbReference type="EMBL" id="VMNF01000013">
    <property type="protein sequence ID" value="TXB97806.1"/>
    <property type="molecule type" value="Genomic_DNA"/>
</dbReference>
<evidence type="ECO:0000256" key="4">
    <source>
        <dbReference type="ARBA" id="ARBA00023136"/>
    </source>
</evidence>
<accession>A0A5C6SH67</accession>
<dbReference type="PANTHER" id="PTHR33048">
    <property type="entry name" value="PTH11-LIKE INTEGRAL MEMBRANE PROTEIN (AFU_ORTHOLOGUE AFUA_5G11245)"/>
    <property type="match status" value="1"/>
</dbReference>
<reference evidence="7 8" key="1">
    <citation type="submission" date="2019-07" db="EMBL/GenBank/DDBJ databases">
        <title>The First High-Quality Draft Genome Sequence of the Causal Agent of the Current Panama Disease Epidemic.</title>
        <authorList>
            <person name="Warmington R.J."/>
            <person name="Kay W."/>
            <person name="Jeffries A."/>
            <person name="Bebber D."/>
            <person name="Moore K."/>
            <person name="Studholme D.J."/>
        </authorList>
    </citation>
    <scope>NUCLEOTIDE SEQUENCE [LARGE SCALE GENOMIC DNA]</scope>
    <source>
        <strain evidence="7 8">TR4</strain>
    </source>
</reference>
<feature type="domain" description="Rhodopsin" evidence="6">
    <location>
        <begin position="89"/>
        <end position="139"/>
    </location>
</feature>
<dbReference type="PANTHER" id="PTHR33048:SF96">
    <property type="entry name" value="INTEGRAL MEMBRANE PROTEIN"/>
    <property type="match status" value="1"/>
</dbReference>
<keyword evidence="2" id="KW-0812">Transmembrane</keyword>
<keyword evidence="3" id="KW-1133">Transmembrane helix</keyword>
<comment type="caution">
    <text evidence="7">The sequence shown here is derived from an EMBL/GenBank/DDBJ whole genome shotgun (WGS) entry which is preliminary data.</text>
</comment>
<dbReference type="InterPro" id="IPR049326">
    <property type="entry name" value="Rhodopsin_dom_fungi"/>
</dbReference>
<dbReference type="Proteomes" id="UP000321331">
    <property type="component" value="Unassembled WGS sequence"/>
</dbReference>
<evidence type="ECO:0000256" key="1">
    <source>
        <dbReference type="ARBA" id="ARBA00004141"/>
    </source>
</evidence>
<evidence type="ECO:0000256" key="3">
    <source>
        <dbReference type="ARBA" id="ARBA00022989"/>
    </source>
</evidence>
<dbReference type="Pfam" id="PF20684">
    <property type="entry name" value="Fung_rhodopsin"/>
    <property type="match status" value="1"/>
</dbReference>
<name>A0A5C6SH67_FUSOC</name>
<comment type="subcellular location">
    <subcellularLocation>
        <location evidence="1">Membrane</location>
        <topology evidence="1">Multi-pass membrane protein</topology>
    </subcellularLocation>
</comment>
<sequence length="199" mass="21914">MHVSVFFYTVQAVIVIRGIIEGGIGQHGNDIDQTEITIGFQTCNSRQRLGVGFGTHSRLNENADSMAKEGRHSSPVEFRRGGGRVKAGIFMIVRVPHIRTLELTEDFLYETVDVAKWTVIEAAIGIVAGCLPTTRPLLRLMIPRRTSPVGSPFPMQSSYRAHAERGPRLNKNLPSGEIYVKRSFSLSSNIASNTSAAFE</sequence>